<keyword evidence="2 5" id="KW-0689">Ribosomal protein</keyword>
<dbReference type="GO" id="GO:0006412">
    <property type="term" value="P:translation"/>
    <property type="evidence" value="ECO:0007669"/>
    <property type="project" value="UniProtKB-UniRule"/>
</dbReference>
<organism evidence="6 7">
    <name type="scientific">Candidatus Lambdaproteobacteria bacterium RIFOXYD2_FULL_56_26</name>
    <dbReference type="NCBI Taxonomy" id="1817773"/>
    <lineage>
        <taxon>Bacteria</taxon>
        <taxon>Pseudomonadati</taxon>
        <taxon>Pseudomonadota</taxon>
        <taxon>Candidatus Lambdaproteobacteria</taxon>
    </lineage>
</organism>
<dbReference type="InterPro" id="IPR011332">
    <property type="entry name" value="Ribosomal_zn-bd"/>
</dbReference>
<dbReference type="NCBIfam" id="NF001860">
    <property type="entry name" value="PRK00595.1"/>
    <property type="match status" value="1"/>
</dbReference>
<keyword evidence="3 5" id="KW-0687">Ribonucleoprotein</keyword>
<accession>A0A1F6GVQ8</accession>
<dbReference type="GO" id="GO:0003735">
    <property type="term" value="F:structural constituent of ribosome"/>
    <property type="evidence" value="ECO:0007669"/>
    <property type="project" value="InterPro"/>
</dbReference>
<dbReference type="InterPro" id="IPR018264">
    <property type="entry name" value="Ribosomal_bL33_CS"/>
</dbReference>
<evidence type="ECO:0000313" key="6">
    <source>
        <dbReference type="EMBL" id="OGH02131.1"/>
    </source>
</evidence>
<comment type="caution">
    <text evidence="6">The sequence shown here is derived from an EMBL/GenBank/DDBJ whole genome shotgun (WGS) entry which is preliminary data.</text>
</comment>
<evidence type="ECO:0000256" key="3">
    <source>
        <dbReference type="ARBA" id="ARBA00023274"/>
    </source>
</evidence>
<dbReference type="HAMAP" id="MF_00294">
    <property type="entry name" value="Ribosomal_bL33"/>
    <property type="match status" value="1"/>
</dbReference>
<dbReference type="GO" id="GO:1990904">
    <property type="term" value="C:ribonucleoprotein complex"/>
    <property type="evidence" value="ECO:0007669"/>
    <property type="project" value="UniProtKB-KW"/>
</dbReference>
<evidence type="ECO:0000256" key="2">
    <source>
        <dbReference type="ARBA" id="ARBA00022980"/>
    </source>
</evidence>
<dbReference type="Gene3D" id="2.20.28.120">
    <property type="entry name" value="Ribosomal protein L33"/>
    <property type="match status" value="1"/>
</dbReference>
<dbReference type="GO" id="GO:0005840">
    <property type="term" value="C:ribosome"/>
    <property type="evidence" value="ECO:0007669"/>
    <property type="project" value="UniProtKB-KW"/>
</dbReference>
<dbReference type="EMBL" id="MFNF01000024">
    <property type="protein sequence ID" value="OGH02131.1"/>
    <property type="molecule type" value="Genomic_DNA"/>
</dbReference>
<dbReference type="AlphaFoldDB" id="A0A1F6GVQ8"/>
<dbReference type="SUPFAM" id="SSF57829">
    <property type="entry name" value="Zn-binding ribosomal proteins"/>
    <property type="match status" value="1"/>
</dbReference>
<reference evidence="6 7" key="1">
    <citation type="journal article" date="2016" name="Nat. Commun.">
        <title>Thousands of microbial genomes shed light on interconnected biogeochemical processes in an aquifer system.</title>
        <authorList>
            <person name="Anantharaman K."/>
            <person name="Brown C.T."/>
            <person name="Hug L.A."/>
            <person name="Sharon I."/>
            <person name="Castelle C.J."/>
            <person name="Probst A.J."/>
            <person name="Thomas B.C."/>
            <person name="Singh A."/>
            <person name="Wilkins M.J."/>
            <person name="Karaoz U."/>
            <person name="Brodie E.L."/>
            <person name="Williams K.H."/>
            <person name="Hubbard S.S."/>
            <person name="Banfield J.F."/>
        </authorList>
    </citation>
    <scope>NUCLEOTIDE SEQUENCE [LARGE SCALE GENOMIC DNA]</scope>
</reference>
<dbReference type="Proteomes" id="UP000177583">
    <property type="component" value="Unassembled WGS sequence"/>
</dbReference>
<evidence type="ECO:0000256" key="5">
    <source>
        <dbReference type="HAMAP-Rule" id="MF_00294"/>
    </source>
</evidence>
<dbReference type="InterPro" id="IPR001705">
    <property type="entry name" value="Ribosomal_bL33"/>
</dbReference>
<dbReference type="GO" id="GO:0005737">
    <property type="term" value="C:cytoplasm"/>
    <property type="evidence" value="ECO:0007669"/>
    <property type="project" value="UniProtKB-ARBA"/>
</dbReference>
<sequence>MRDIIQLQCTDCKRRNYSKTRNKKAKPQKMELKKYCPWCQKHTEHKETK</sequence>
<name>A0A1F6GVQ8_9PROT</name>
<proteinExistence type="inferred from homology"/>
<dbReference type="NCBIfam" id="NF001764">
    <property type="entry name" value="PRK00504.1"/>
    <property type="match status" value="1"/>
</dbReference>
<protein>
    <recommendedName>
        <fullName evidence="4 5">Large ribosomal subunit protein bL33</fullName>
    </recommendedName>
</protein>
<evidence type="ECO:0000256" key="1">
    <source>
        <dbReference type="ARBA" id="ARBA00007596"/>
    </source>
</evidence>
<dbReference type="NCBIfam" id="TIGR01023">
    <property type="entry name" value="rpmG_bact"/>
    <property type="match status" value="1"/>
</dbReference>
<dbReference type="InterPro" id="IPR038584">
    <property type="entry name" value="Ribosomal_bL33_sf"/>
</dbReference>
<dbReference type="PROSITE" id="PS00582">
    <property type="entry name" value="RIBOSOMAL_L33"/>
    <property type="match status" value="1"/>
</dbReference>
<gene>
    <name evidence="5" type="primary">rpmG</name>
    <name evidence="6" type="ORF">A2557_05060</name>
</gene>
<comment type="similarity">
    <text evidence="1 5">Belongs to the bacterial ribosomal protein bL33 family.</text>
</comment>
<dbReference type="Pfam" id="PF00471">
    <property type="entry name" value="Ribosomal_L33"/>
    <property type="match status" value="1"/>
</dbReference>
<dbReference type="PANTHER" id="PTHR43168:SF2">
    <property type="entry name" value="LARGE RIBOSOMAL SUBUNIT PROTEIN BL33C"/>
    <property type="match status" value="1"/>
</dbReference>
<dbReference type="PANTHER" id="PTHR43168">
    <property type="entry name" value="50S RIBOSOMAL PROTEIN L33, CHLOROPLASTIC"/>
    <property type="match status" value="1"/>
</dbReference>
<evidence type="ECO:0000256" key="4">
    <source>
        <dbReference type="ARBA" id="ARBA00035176"/>
    </source>
</evidence>
<evidence type="ECO:0000313" key="7">
    <source>
        <dbReference type="Proteomes" id="UP000177583"/>
    </source>
</evidence>